<evidence type="ECO:0000313" key="2">
    <source>
        <dbReference type="EMBL" id="MBB5869844.1"/>
    </source>
</evidence>
<dbReference type="SUPFAM" id="SSF55729">
    <property type="entry name" value="Acyl-CoA N-acyltransferases (Nat)"/>
    <property type="match status" value="1"/>
</dbReference>
<accession>A0A841BNJ9</accession>
<proteinExistence type="predicted"/>
<sequence length="170" mass="19030">MLRAADDTDRDLVLGWRNHPQVRGVSLTTHEITPTEHAAWWSAVAADSLRQLLIFEWEGAPAGVVIFDRRREAERGVIWGFYLDIDGLTAREALMPAWIGLERDAIDYAFDVLGAQTLGGETLASNVPVLQLHKRFGFTVTESYPTTINGEATEVLWTSLNVANRKPSRR</sequence>
<dbReference type="InterPro" id="IPR016181">
    <property type="entry name" value="Acyl_CoA_acyltransferase"/>
</dbReference>
<dbReference type="Pfam" id="PF13302">
    <property type="entry name" value="Acetyltransf_3"/>
    <property type="match status" value="1"/>
</dbReference>
<feature type="domain" description="N-acetyltransferase" evidence="1">
    <location>
        <begin position="2"/>
        <end position="139"/>
    </location>
</feature>
<dbReference type="Gene3D" id="3.40.630.30">
    <property type="match status" value="1"/>
</dbReference>
<dbReference type="InterPro" id="IPR000182">
    <property type="entry name" value="GNAT_dom"/>
</dbReference>
<comment type="caution">
    <text evidence="2">The sequence shown here is derived from an EMBL/GenBank/DDBJ whole genome shotgun (WGS) entry which is preliminary data.</text>
</comment>
<evidence type="ECO:0000313" key="3">
    <source>
        <dbReference type="Proteomes" id="UP000587527"/>
    </source>
</evidence>
<dbReference type="Proteomes" id="UP000587527">
    <property type="component" value="Unassembled WGS sequence"/>
</dbReference>
<dbReference type="EMBL" id="JACHMN010000002">
    <property type="protein sequence ID" value="MBB5869844.1"/>
    <property type="molecule type" value="Genomic_DNA"/>
</dbReference>
<evidence type="ECO:0000259" key="1">
    <source>
        <dbReference type="Pfam" id="PF13302"/>
    </source>
</evidence>
<keyword evidence="2" id="KW-0808">Transferase</keyword>
<reference evidence="2 3" key="1">
    <citation type="submission" date="2020-08" db="EMBL/GenBank/DDBJ databases">
        <title>Sequencing the genomes of 1000 actinobacteria strains.</title>
        <authorList>
            <person name="Klenk H.-P."/>
        </authorList>
    </citation>
    <scope>NUCLEOTIDE SEQUENCE [LARGE SCALE GENOMIC DNA]</scope>
    <source>
        <strain evidence="2 3">DSM 45362</strain>
    </source>
</reference>
<name>A0A841BNJ9_9ACTN</name>
<keyword evidence="3" id="KW-1185">Reference proteome</keyword>
<organism evidence="2 3">
    <name type="scientific">Allocatelliglobosispora scoriae</name>
    <dbReference type="NCBI Taxonomy" id="643052"/>
    <lineage>
        <taxon>Bacteria</taxon>
        <taxon>Bacillati</taxon>
        <taxon>Actinomycetota</taxon>
        <taxon>Actinomycetes</taxon>
        <taxon>Micromonosporales</taxon>
        <taxon>Micromonosporaceae</taxon>
        <taxon>Allocatelliglobosispora</taxon>
    </lineage>
</organism>
<dbReference type="RefSeq" id="WP_184836784.1">
    <property type="nucleotide sequence ID" value="NZ_JACHMN010000002.1"/>
</dbReference>
<dbReference type="GO" id="GO:0016747">
    <property type="term" value="F:acyltransferase activity, transferring groups other than amino-acyl groups"/>
    <property type="evidence" value="ECO:0007669"/>
    <property type="project" value="InterPro"/>
</dbReference>
<dbReference type="AlphaFoldDB" id="A0A841BNJ9"/>
<gene>
    <name evidence="2" type="ORF">F4553_003223</name>
</gene>
<protein>
    <submittedName>
        <fullName evidence="2">RimJ/RimL family protein N-acetyltransferase</fullName>
    </submittedName>
</protein>